<gene>
    <name evidence="3" type="ORF">FRV6_11703</name>
</gene>
<proteinExistence type="inferred from homology"/>
<accession>A0A2H3TW83</accession>
<dbReference type="GO" id="GO:0043386">
    <property type="term" value="P:mycotoxin biosynthetic process"/>
    <property type="evidence" value="ECO:0007669"/>
    <property type="project" value="InterPro"/>
</dbReference>
<feature type="transmembrane region" description="Helical" evidence="2">
    <location>
        <begin position="116"/>
        <end position="141"/>
    </location>
</feature>
<dbReference type="VEuPathDB" id="FungiDB:FOMG_19913"/>
<dbReference type="InterPro" id="IPR021765">
    <property type="entry name" value="UstYa-like"/>
</dbReference>
<dbReference type="EMBL" id="FMJY01000006">
    <property type="protein sequence ID" value="SCO87576.1"/>
    <property type="molecule type" value="Genomic_DNA"/>
</dbReference>
<evidence type="ECO:0000313" key="4">
    <source>
        <dbReference type="Proteomes" id="UP000219369"/>
    </source>
</evidence>
<dbReference type="VEuPathDB" id="FungiDB:HZS61_000138"/>
<evidence type="ECO:0008006" key="5">
    <source>
        <dbReference type="Google" id="ProtNLM"/>
    </source>
</evidence>
<dbReference type="VEuPathDB" id="FungiDB:FOXG_16178"/>
<keyword evidence="2" id="KW-1133">Transmembrane helix</keyword>
<dbReference type="PANTHER" id="PTHR33365:SF13">
    <property type="entry name" value="TAT PATHWAY SIGNAL SEQUENCE"/>
    <property type="match status" value="1"/>
</dbReference>
<dbReference type="AlphaFoldDB" id="A0A2H3TW83"/>
<dbReference type="VEuPathDB" id="FungiDB:FOC4_g10007421"/>
<evidence type="ECO:0000256" key="2">
    <source>
        <dbReference type="SAM" id="Phobius"/>
    </source>
</evidence>
<dbReference type="OrthoDB" id="3687641at2759"/>
<reference evidence="4" key="1">
    <citation type="submission" date="2016-09" db="EMBL/GenBank/DDBJ databases">
        <authorList>
            <person name="Guldener U."/>
        </authorList>
    </citation>
    <scope>NUCLEOTIDE SEQUENCE [LARGE SCALE GENOMIC DNA]</scope>
    <source>
        <strain evidence="4">V64-1</strain>
    </source>
</reference>
<dbReference type="VEuPathDB" id="FungiDB:FOIG_00102"/>
<evidence type="ECO:0000313" key="3">
    <source>
        <dbReference type="EMBL" id="SCO87576.1"/>
    </source>
</evidence>
<keyword evidence="2" id="KW-0472">Membrane</keyword>
<evidence type="ECO:0000256" key="1">
    <source>
        <dbReference type="ARBA" id="ARBA00035112"/>
    </source>
</evidence>
<dbReference type="Pfam" id="PF11807">
    <property type="entry name" value="UstYa"/>
    <property type="match status" value="1"/>
</dbReference>
<sequence>MTPRPSRLTISQIETLAQYAGDDQSSSWGTASLSPLSRSSSNPSSYNLLTSYILNRAFAWVVPSLPSNISTLIIAHEEAASPFNPHVDGNSSDEESDSFHYVPPTRRRRLSLCRCFGWAITLLSIILISAFAGAWISMVYVNIDQNCAAHTSQWSLLRNINNNASPEVDAAWEALGVDYRSGVISYKDGLSSGLDDSFVQRAPQHGGGFIINVEGMHHLHCLNLLRKFLWYKYEYYKDLGGHAFKNDGEVFRMHVTHCLDTVRQVLMCNVDTGGLGQV</sequence>
<dbReference type="VEuPathDB" id="FungiDB:FOZG_00276"/>
<keyword evidence="2" id="KW-0812">Transmembrane</keyword>
<dbReference type="PANTHER" id="PTHR33365">
    <property type="entry name" value="YALI0B05434P"/>
    <property type="match status" value="1"/>
</dbReference>
<comment type="similarity">
    <text evidence="1">Belongs to the ustYa family.</text>
</comment>
<dbReference type="VEuPathDB" id="FungiDB:FOC1_g10013338"/>
<dbReference type="Proteomes" id="UP000219369">
    <property type="component" value="Unassembled WGS sequence"/>
</dbReference>
<organism evidence="3 4">
    <name type="scientific">Fusarium oxysporum</name>
    <name type="common">Fusarium vascular wilt</name>
    <dbReference type="NCBI Taxonomy" id="5507"/>
    <lineage>
        <taxon>Eukaryota</taxon>
        <taxon>Fungi</taxon>
        <taxon>Dikarya</taxon>
        <taxon>Ascomycota</taxon>
        <taxon>Pezizomycotina</taxon>
        <taxon>Sordariomycetes</taxon>
        <taxon>Hypocreomycetidae</taxon>
        <taxon>Hypocreales</taxon>
        <taxon>Nectriaceae</taxon>
        <taxon>Fusarium</taxon>
        <taxon>Fusarium oxysporum species complex</taxon>
    </lineage>
</organism>
<protein>
    <recommendedName>
        <fullName evidence="5">Tat pathway signal sequence</fullName>
    </recommendedName>
</protein>
<name>A0A2H3TW83_FUSOX</name>